<reference evidence="1 2" key="1">
    <citation type="submission" date="2024-01" db="EMBL/GenBank/DDBJ databases">
        <authorList>
            <person name="Allen C."/>
            <person name="Tagirdzhanova G."/>
        </authorList>
    </citation>
    <scope>NUCLEOTIDE SEQUENCE [LARGE SCALE GENOMIC DNA]</scope>
</reference>
<name>A0ABP0B204_9PEZI</name>
<protein>
    <submittedName>
        <fullName evidence="1">Uncharacterized protein</fullName>
    </submittedName>
</protein>
<dbReference type="Proteomes" id="UP001642406">
    <property type="component" value="Unassembled WGS sequence"/>
</dbReference>
<evidence type="ECO:0000313" key="1">
    <source>
        <dbReference type="EMBL" id="CAK7213567.1"/>
    </source>
</evidence>
<evidence type="ECO:0000313" key="2">
    <source>
        <dbReference type="Proteomes" id="UP001642406"/>
    </source>
</evidence>
<proteinExistence type="predicted"/>
<comment type="caution">
    <text evidence="1">The sequence shown here is derived from an EMBL/GenBank/DDBJ whole genome shotgun (WGS) entry which is preliminary data.</text>
</comment>
<gene>
    <name evidence="1" type="ORF">SBRCBS47491_001847</name>
</gene>
<keyword evidence="2" id="KW-1185">Reference proteome</keyword>
<organism evidence="1 2">
    <name type="scientific">Sporothrix bragantina</name>
    <dbReference type="NCBI Taxonomy" id="671064"/>
    <lineage>
        <taxon>Eukaryota</taxon>
        <taxon>Fungi</taxon>
        <taxon>Dikarya</taxon>
        <taxon>Ascomycota</taxon>
        <taxon>Pezizomycotina</taxon>
        <taxon>Sordariomycetes</taxon>
        <taxon>Sordariomycetidae</taxon>
        <taxon>Ophiostomatales</taxon>
        <taxon>Ophiostomataceae</taxon>
        <taxon>Sporothrix</taxon>
    </lineage>
</organism>
<sequence>MQLVSQGRPVIIRGLFLHDSVNKARYPGSFEHSCHDCDERHFAPVLQARLDGSTVHYEYDKEDLNFIPPTIFLDERNKPLNQYWCIPVLQMPSRHKYSWREDPQLPPRQAFADALERNVAYLEGMMCGHIAPTDARLMLPFERGQCCCWDIQDRATMPRSLFPLPSTANYRHCHSIVNQDSAGNECCPCFVERYPQWAFEDFCVDMYGEDYMDRDDEEAKYDVNMTWVRPPKVPVMPRNEKRKAIRADLHRDAVNCITRKTHRYRCPCCPAVYSWGFDRDTNVVYFMMARKTRSIVWPDQKEWLQLLDPTWRIGEATDLKTHYSTSCSDQYCKTNTHWLAKMR</sequence>
<accession>A0ABP0B204</accession>
<dbReference type="EMBL" id="CAWUHC010000010">
    <property type="protein sequence ID" value="CAK7213567.1"/>
    <property type="molecule type" value="Genomic_DNA"/>
</dbReference>